<reference evidence="1 2" key="1">
    <citation type="submission" date="2017-07" db="EMBL/GenBank/DDBJ databases">
        <title>Mechanisms for carbon and nitrogen cycling indicate functional differentiation within the Candidate Phyla Radiation.</title>
        <authorList>
            <person name="Danczak R.E."/>
            <person name="Johnston M.D."/>
            <person name="Kenah C."/>
            <person name="Slattery M."/>
            <person name="Wrighton K.C."/>
            <person name="Wilkins M.J."/>
        </authorList>
    </citation>
    <scope>NUCLEOTIDE SEQUENCE [LARGE SCALE GENOMIC DNA]</scope>
    <source>
        <strain evidence="1">Licking1014_2</strain>
    </source>
</reference>
<feature type="non-terminal residue" evidence="1">
    <location>
        <position position="1"/>
    </location>
</feature>
<accession>A0A554LVZ9</accession>
<gene>
    <name evidence="1" type="ORF">CEN88_207</name>
</gene>
<name>A0A554LVZ9_9BACT</name>
<comment type="caution">
    <text evidence="1">The sequence shown here is derived from an EMBL/GenBank/DDBJ whole genome shotgun (WGS) entry which is preliminary data.</text>
</comment>
<proteinExistence type="predicted"/>
<sequence length="33" mass="3659">LKITPHHACRVPNVVLRLGAGYPEPYVVLGYII</sequence>
<protein>
    <submittedName>
        <fullName evidence="1">Uncharacterized protein</fullName>
    </submittedName>
</protein>
<dbReference type="EMBL" id="VMGL01000019">
    <property type="protein sequence ID" value="TSC97043.1"/>
    <property type="molecule type" value="Genomic_DNA"/>
</dbReference>
<evidence type="ECO:0000313" key="2">
    <source>
        <dbReference type="Proteomes" id="UP000318711"/>
    </source>
</evidence>
<organism evidence="1 2">
    <name type="scientific">Candidatus Berkelbacteria bacterium Licking1014_2</name>
    <dbReference type="NCBI Taxonomy" id="2017146"/>
    <lineage>
        <taxon>Bacteria</taxon>
        <taxon>Candidatus Berkelbacteria</taxon>
    </lineage>
</organism>
<evidence type="ECO:0000313" key="1">
    <source>
        <dbReference type="EMBL" id="TSC97043.1"/>
    </source>
</evidence>
<dbReference type="AlphaFoldDB" id="A0A554LVZ9"/>
<dbReference type="Proteomes" id="UP000318711">
    <property type="component" value="Unassembled WGS sequence"/>
</dbReference>